<dbReference type="FunFam" id="2.60.40.10:FF:001495">
    <property type="entry name" value="Si:dkey-234i14.13"/>
    <property type="match status" value="1"/>
</dbReference>
<dbReference type="SMART" id="SM00409">
    <property type="entry name" value="IG"/>
    <property type="match status" value="1"/>
</dbReference>
<dbReference type="SMART" id="SM00406">
    <property type="entry name" value="IGv"/>
    <property type="match status" value="1"/>
</dbReference>
<protein>
    <recommendedName>
        <fullName evidence="2">Ig-like domain-containing protein</fullName>
    </recommendedName>
</protein>
<feature type="chain" id="PRO_5044776174" description="Ig-like domain-containing protein" evidence="1">
    <location>
        <begin position="21"/>
        <end position="207"/>
    </location>
</feature>
<evidence type="ECO:0000313" key="3">
    <source>
        <dbReference type="EMBL" id="KAL2102760.1"/>
    </source>
</evidence>
<dbReference type="InterPro" id="IPR007110">
    <property type="entry name" value="Ig-like_dom"/>
</dbReference>
<gene>
    <name evidence="3" type="ORF">ACEWY4_001928</name>
</gene>
<accession>A0ABD1KUB7</accession>
<dbReference type="PANTHER" id="PTHR23267">
    <property type="entry name" value="IMMUNOGLOBULIN LIGHT CHAIN"/>
    <property type="match status" value="1"/>
</dbReference>
<evidence type="ECO:0000256" key="1">
    <source>
        <dbReference type="SAM" id="SignalP"/>
    </source>
</evidence>
<keyword evidence="4" id="KW-1185">Reference proteome</keyword>
<feature type="signal peptide" evidence="1">
    <location>
        <begin position="1"/>
        <end position="20"/>
    </location>
</feature>
<dbReference type="AlphaFoldDB" id="A0ABD1KUB7"/>
<dbReference type="SUPFAM" id="SSF48726">
    <property type="entry name" value="Immunoglobulin"/>
    <property type="match status" value="1"/>
</dbReference>
<dbReference type="InterPro" id="IPR050150">
    <property type="entry name" value="IgV_Light_Chain"/>
</dbReference>
<dbReference type="InterPro" id="IPR036179">
    <property type="entry name" value="Ig-like_dom_sf"/>
</dbReference>
<dbReference type="EMBL" id="JBHFQA010000002">
    <property type="protein sequence ID" value="KAL2102760.1"/>
    <property type="molecule type" value="Genomic_DNA"/>
</dbReference>
<dbReference type="InterPro" id="IPR003599">
    <property type="entry name" value="Ig_sub"/>
</dbReference>
<organism evidence="3 4">
    <name type="scientific">Coilia grayii</name>
    <name type="common">Gray's grenadier anchovy</name>
    <dbReference type="NCBI Taxonomy" id="363190"/>
    <lineage>
        <taxon>Eukaryota</taxon>
        <taxon>Metazoa</taxon>
        <taxon>Chordata</taxon>
        <taxon>Craniata</taxon>
        <taxon>Vertebrata</taxon>
        <taxon>Euteleostomi</taxon>
        <taxon>Actinopterygii</taxon>
        <taxon>Neopterygii</taxon>
        <taxon>Teleostei</taxon>
        <taxon>Clupei</taxon>
        <taxon>Clupeiformes</taxon>
        <taxon>Clupeoidei</taxon>
        <taxon>Engraulidae</taxon>
        <taxon>Coilinae</taxon>
        <taxon>Coilia</taxon>
    </lineage>
</organism>
<dbReference type="Gene3D" id="2.60.40.10">
    <property type="entry name" value="Immunoglobulins"/>
    <property type="match status" value="1"/>
</dbReference>
<reference evidence="3 4" key="1">
    <citation type="submission" date="2024-09" db="EMBL/GenBank/DDBJ databases">
        <title>A chromosome-level genome assembly of Gray's grenadier anchovy, Coilia grayii.</title>
        <authorList>
            <person name="Fu Z."/>
        </authorList>
    </citation>
    <scope>NUCLEOTIDE SEQUENCE [LARGE SCALE GENOMIC DNA]</scope>
    <source>
        <strain evidence="3">G4</strain>
        <tissue evidence="3">Muscle</tissue>
    </source>
</reference>
<dbReference type="InterPro" id="IPR013783">
    <property type="entry name" value="Ig-like_fold"/>
</dbReference>
<name>A0ABD1KUB7_9TELE</name>
<sequence length="207" mass="23249">MTPVSAFLWTLFLLFQESHGQITVTQTPAAQAVRLGETVTLNCKTSSDVYVSSSYHRAAWYQQKHGAAPKLLIYSASSRQSDVPSRFSGSGSHRDFSLTISGVQAEDDGDYYCQTFHYPNSVHTFTQCHRAVQKPPWVGACMTEPRLYCKGGSHRAVIILIKIKIKMVIQRPVNESRHINQILKGMCMFIKISRKTIAFHQIILIAS</sequence>
<feature type="domain" description="Ig-like" evidence="2">
    <location>
        <begin position="22"/>
        <end position="126"/>
    </location>
</feature>
<evidence type="ECO:0000313" key="4">
    <source>
        <dbReference type="Proteomes" id="UP001591681"/>
    </source>
</evidence>
<evidence type="ECO:0000259" key="2">
    <source>
        <dbReference type="PROSITE" id="PS50835"/>
    </source>
</evidence>
<dbReference type="Proteomes" id="UP001591681">
    <property type="component" value="Unassembled WGS sequence"/>
</dbReference>
<proteinExistence type="predicted"/>
<dbReference type="PROSITE" id="PS50835">
    <property type="entry name" value="IG_LIKE"/>
    <property type="match status" value="1"/>
</dbReference>
<keyword evidence="1" id="KW-0732">Signal</keyword>
<dbReference type="InterPro" id="IPR013106">
    <property type="entry name" value="Ig_V-set"/>
</dbReference>
<dbReference type="Pfam" id="PF07686">
    <property type="entry name" value="V-set"/>
    <property type="match status" value="1"/>
</dbReference>
<comment type="caution">
    <text evidence="3">The sequence shown here is derived from an EMBL/GenBank/DDBJ whole genome shotgun (WGS) entry which is preliminary data.</text>
</comment>